<dbReference type="AlphaFoldDB" id="A0A3S3PWS8"/>
<reference evidence="2 3" key="1">
    <citation type="journal article" date="2019" name="Nat. Plants">
        <title>Stout camphor tree genome fills gaps in understanding of flowering plant genome evolution.</title>
        <authorList>
            <person name="Chaw S.M."/>
            <person name="Liu Y.C."/>
            <person name="Wu Y.W."/>
            <person name="Wang H.Y."/>
            <person name="Lin C.I."/>
            <person name="Wu C.S."/>
            <person name="Ke H.M."/>
            <person name="Chang L.Y."/>
            <person name="Hsu C.Y."/>
            <person name="Yang H.T."/>
            <person name="Sudianto E."/>
            <person name="Hsu M.H."/>
            <person name="Wu K.P."/>
            <person name="Wang L.N."/>
            <person name="Leebens-Mack J.H."/>
            <person name="Tsai I.J."/>
        </authorList>
    </citation>
    <scope>NUCLEOTIDE SEQUENCE [LARGE SCALE GENOMIC DNA]</scope>
    <source>
        <strain evidence="3">cv. Chaw 1501</strain>
        <tissue evidence="2">Young leaves</tissue>
    </source>
</reference>
<dbReference type="PANTHER" id="PTHR47481">
    <property type="match status" value="1"/>
</dbReference>
<evidence type="ECO:0000313" key="2">
    <source>
        <dbReference type="EMBL" id="RWR74319.1"/>
    </source>
</evidence>
<accession>A0A3S3PWS8</accession>
<dbReference type="OrthoDB" id="786475at2759"/>
<protein>
    <recommendedName>
        <fullName evidence="4">Retrovirus-related Pol polyprotein from transposon RE1</fullName>
    </recommendedName>
</protein>
<feature type="region of interest" description="Disordered" evidence="1">
    <location>
        <begin position="313"/>
        <end position="337"/>
    </location>
</feature>
<comment type="caution">
    <text evidence="2">The sequence shown here is derived from an EMBL/GenBank/DDBJ whole genome shotgun (WGS) entry which is preliminary data.</text>
</comment>
<dbReference type="PANTHER" id="PTHR47481:SF22">
    <property type="entry name" value="RETROTRANSPOSON GAG DOMAIN-CONTAINING PROTEIN"/>
    <property type="match status" value="1"/>
</dbReference>
<feature type="region of interest" description="Disordered" evidence="1">
    <location>
        <begin position="228"/>
        <end position="282"/>
    </location>
</feature>
<evidence type="ECO:0008006" key="4">
    <source>
        <dbReference type="Google" id="ProtNLM"/>
    </source>
</evidence>
<evidence type="ECO:0000313" key="3">
    <source>
        <dbReference type="Proteomes" id="UP000283530"/>
    </source>
</evidence>
<name>A0A3S3PWS8_9MAGN</name>
<organism evidence="2 3">
    <name type="scientific">Cinnamomum micranthum f. kanehirae</name>
    <dbReference type="NCBI Taxonomy" id="337451"/>
    <lineage>
        <taxon>Eukaryota</taxon>
        <taxon>Viridiplantae</taxon>
        <taxon>Streptophyta</taxon>
        <taxon>Embryophyta</taxon>
        <taxon>Tracheophyta</taxon>
        <taxon>Spermatophyta</taxon>
        <taxon>Magnoliopsida</taxon>
        <taxon>Magnoliidae</taxon>
        <taxon>Laurales</taxon>
        <taxon>Lauraceae</taxon>
        <taxon>Cinnamomum</taxon>
    </lineage>
</organism>
<dbReference type="Proteomes" id="UP000283530">
    <property type="component" value="Unassembled WGS sequence"/>
</dbReference>
<sequence length="396" mass="43588">MATETTSATILNTNDPNQTLVSINVAAQTPHKLTSTNYLSWKLQFQTLFIGYDLLGYVDGSHPCPTATITQSTTTISHPSYVLWTRQDQLILNALIGSISPTIIPFIAQAKTSQQAWTILANTYAKPSCGRIKQVKNQLKNTIKGSLTITEFMQTIKTRVDDLALLGAPIDEEEITDKILDRLNDDYKELVRAVQARDNSITFEELHEKLLNFEVSLQSVIPEQHPFPATANPTYKSNKPWRPFSPQQTTNTNWCTPSPFAPRPPAATNAGSPSPHGPRPPPRPYLGLCQICRLQGHTAKRCPSFRLVPVQPSFPSNTSPTNPPWQPQAHLATSPSTNPSWLLDSGASHHVTSDLSNLSLHTPYLGNDDIMIGDGTNLPITHTGTSQWGNAAERTD</sequence>
<evidence type="ECO:0000256" key="1">
    <source>
        <dbReference type="SAM" id="MobiDB-lite"/>
    </source>
</evidence>
<keyword evidence="3" id="KW-1185">Reference proteome</keyword>
<gene>
    <name evidence="2" type="ORF">CKAN_00264400</name>
</gene>
<dbReference type="STRING" id="337451.A0A3S3PWS8"/>
<dbReference type="Pfam" id="PF14223">
    <property type="entry name" value="Retrotran_gag_2"/>
    <property type="match status" value="1"/>
</dbReference>
<dbReference type="EMBL" id="QPKB01000001">
    <property type="protein sequence ID" value="RWR74319.1"/>
    <property type="molecule type" value="Genomic_DNA"/>
</dbReference>
<feature type="compositionally biased region" description="Polar residues" evidence="1">
    <location>
        <begin position="245"/>
        <end position="256"/>
    </location>
</feature>
<proteinExistence type="predicted"/>